<protein>
    <submittedName>
        <fullName evidence="1">Uncharacterized protein</fullName>
    </submittedName>
</protein>
<evidence type="ECO:0000313" key="1">
    <source>
        <dbReference type="EMBL" id="DAE30142.1"/>
    </source>
</evidence>
<reference evidence="1" key="1">
    <citation type="journal article" date="2021" name="Proc. Natl. Acad. Sci. U.S.A.">
        <title>A Catalog of Tens of Thousands of Viruses from Human Metagenomes Reveals Hidden Associations with Chronic Diseases.</title>
        <authorList>
            <person name="Tisza M.J."/>
            <person name="Buck C.B."/>
        </authorList>
    </citation>
    <scope>NUCLEOTIDE SEQUENCE</scope>
    <source>
        <strain evidence="1">CtQmo6</strain>
    </source>
</reference>
<accession>A0A8S5RFH9</accession>
<sequence>MKIDESTIDYNALLAIKGVTENMADILANSKDDDEIRMASLKSTLFSLGVIDMAERMKEVLKQ</sequence>
<organism evidence="1">
    <name type="scientific">virus sp. ctQmo6</name>
    <dbReference type="NCBI Taxonomy" id="2827990"/>
    <lineage>
        <taxon>Viruses</taxon>
    </lineage>
</organism>
<name>A0A8S5RFH9_9VIRU</name>
<dbReference type="EMBL" id="BK059102">
    <property type="protein sequence ID" value="DAE30142.1"/>
    <property type="molecule type" value="Genomic_DNA"/>
</dbReference>
<proteinExistence type="predicted"/>